<dbReference type="PANTHER" id="PTHR43639:SF1">
    <property type="entry name" value="SHORT-CHAIN DEHYDROGENASE_REDUCTASE FAMILY PROTEIN"/>
    <property type="match status" value="1"/>
</dbReference>
<dbReference type="Proteomes" id="UP000468943">
    <property type="component" value="Unassembled WGS sequence"/>
</dbReference>
<keyword evidence="2" id="KW-0560">Oxidoreductase</keyword>
<dbReference type="GO" id="GO:0016491">
    <property type="term" value="F:oxidoreductase activity"/>
    <property type="evidence" value="ECO:0007669"/>
    <property type="project" value="UniProtKB-KW"/>
</dbReference>
<organism evidence="3 4">
    <name type="scientific">Pontixanthobacter gangjinensis</name>
    <dbReference type="NCBI Taxonomy" id="1028742"/>
    <lineage>
        <taxon>Bacteria</taxon>
        <taxon>Pseudomonadati</taxon>
        <taxon>Pseudomonadota</taxon>
        <taxon>Alphaproteobacteria</taxon>
        <taxon>Sphingomonadales</taxon>
        <taxon>Erythrobacteraceae</taxon>
        <taxon>Pontixanthobacter</taxon>
    </lineage>
</organism>
<dbReference type="InterPro" id="IPR036291">
    <property type="entry name" value="NAD(P)-bd_dom_sf"/>
</dbReference>
<dbReference type="Gene3D" id="3.40.50.720">
    <property type="entry name" value="NAD(P)-binding Rossmann-like Domain"/>
    <property type="match status" value="1"/>
</dbReference>
<evidence type="ECO:0000313" key="3">
    <source>
        <dbReference type="EMBL" id="MXO56701.1"/>
    </source>
</evidence>
<comment type="similarity">
    <text evidence="1">Belongs to the short-chain dehydrogenases/reductases (SDR) family.</text>
</comment>
<dbReference type="SUPFAM" id="SSF51735">
    <property type="entry name" value="NAD(P)-binding Rossmann-fold domains"/>
    <property type="match status" value="1"/>
</dbReference>
<comment type="caution">
    <text evidence="3">The sequence shown here is derived from an EMBL/GenBank/DDBJ whole genome shotgun (WGS) entry which is preliminary data.</text>
</comment>
<evidence type="ECO:0000313" key="4">
    <source>
        <dbReference type="Proteomes" id="UP000468943"/>
    </source>
</evidence>
<evidence type="ECO:0000256" key="1">
    <source>
        <dbReference type="ARBA" id="ARBA00006484"/>
    </source>
</evidence>
<dbReference type="PANTHER" id="PTHR43639">
    <property type="entry name" value="OXIDOREDUCTASE, SHORT-CHAIN DEHYDROGENASE/REDUCTASE FAMILY (AFU_ORTHOLOGUE AFUA_5G02870)"/>
    <property type="match status" value="1"/>
</dbReference>
<accession>A0A6I4SLC9</accession>
<dbReference type="OrthoDB" id="9786360at2"/>
<keyword evidence="4" id="KW-1185">Reference proteome</keyword>
<dbReference type="EMBL" id="WTYS01000001">
    <property type="protein sequence ID" value="MXO56701.1"/>
    <property type="molecule type" value="Genomic_DNA"/>
</dbReference>
<reference evidence="3 4" key="1">
    <citation type="submission" date="2019-12" db="EMBL/GenBank/DDBJ databases">
        <title>Genomic-based taxomic classification of the family Erythrobacteraceae.</title>
        <authorList>
            <person name="Xu L."/>
        </authorList>
    </citation>
    <scope>NUCLEOTIDE SEQUENCE [LARGE SCALE GENOMIC DNA]</scope>
    <source>
        <strain evidence="3 4">JCM 17802</strain>
    </source>
</reference>
<dbReference type="Pfam" id="PF13561">
    <property type="entry name" value="adh_short_C2"/>
    <property type="match status" value="1"/>
</dbReference>
<dbReference type="AlphaFoldDB" id="A0A6I4SLC9"/>
<protein>
    <submittedName>
        <fullName evidence="3">SDR family oxidoreductase</fullName>
    </submittedName>
</protein>
<dbReference type="InterPro" id="IPR002347">
    <property type="entry name" value="SDR_fam"/>
</dbReference>
<name>A0A6I4SLC9_9SPHN</name>
<dbReference type="PRINTS" id="PR00081">
    <property type="entry name" value="GDHRDH"/>
</dbReference>
<proteinExistence type="inferred from homology"/>
<gene>
    <name evidence="3" type="ORF">GRI36_07370</name>
</gene>
<evidence type="ECO:0000256" key="2">
    <source>
        <dbReference type="ARBA" id="ARBA00023002"/>
    </source>
</evidence>
<dbReference type="RefSeq" id="WP_160597870.1">
    <property type="nucleotide sequence ID" value="NZ_WTYS01000001.1"/>
</dbReference>
<sequence>MKRQAVLVTGGAIRLGRSISEEFAARGWHVIIHYRSSAREAQILADSLPSAETITFDLCDHHAVERAAIDLANRVPEWRALICSASLFEPDSADQANWEVWDKVQNANLRGNVALAQTFLKRSQFGNAKSAVFLLDQKLENMNPDFFSYTLSKAGLHAAAQMMAMQEQFSKDRIYSLAPGLTLPSHDQTEAEFARSASMNLLQRVTQAEETARAACFLADGHLASGGTLLVDSGQHLLNHRRDVMYLVREEN</sequence>